<keyword evidence="8" id="KW-0449">Lipoprotein</keyword>
<feature type="transmembrane region" description="Helical" evidence="11">
    <location>
        <begin position="254"/>
        <end position="275"/>
    </location>
</feature>
<feature type="domain" description="Palmitoyltransferase DHHC" evidence="13">
    <location>
        <begin position="328"/>
        <end position="411"/>
    </location>
</feature>
<feature type="region of interest" description="Disordered" evidence="12">
    <location>
        <begin position="1"/>
        <end position="38"/>
    </location>
</feature>
<comment type="subcellular location">
    <subcellularLocation>
        <location evidence="1">Endomembrane system</location>
        <topology evidence="1">Multi-pass membrane protein</topology>
    </subcellularLocation>
</comment>
<keyword evidence="15" id="KW-1185">Reference proteome</keyword>
<evidence type="ECO:0000256" key="12">
    <source>
        <dbReference type="SAM" id="MobiDB-lite"/>
    </source>
</evidence>
<reference evidence="14 15" key="1">
    <citation type="journal article" date="2024" name="Nat. Commun.">
        <title>Phylogenomics reveals the evolutionary origins of lichenization in chlorophyte algae.</title>
        <authorList>
            <person name="Puginier C."/>
            <person name="Libourel C."/>
            <person name="Otte J."/>
            <person name="Skaloud P."/>
            <person name="Haon M."/>
            <person name="Grisel S."/>
            <person name="Petersen M."/>
            <person name="Berrin J.G."/>
            <person name="Delaux P.M."/>
            <person name="Dal Grande F."/>
            <person name="Keller J."/>
        </authorList>
    </citation>
    <scope>NUCLEOTIDE SEQUENCE [LARGE SCALE GENOMIC DNA]</scope>
    <source>
        <strain evidence="14 15">SAG 2036</strain>
    </source>
</reference>
<proteinExistence type="inferred from homology"/>
<comment type="caution">
    <text evidence="14">The sequence shown here is derived from an EMBL/GenBank/DDBJ whole genome shotgun (WGS) entry which is preliminary data.</text>
</comment>
<dbReference type="GO" id="GO:0005794">
    <property type="term" value="C:Golgi apparatus"/>
    <property type="evidence" value="ECO:0007669"/>
    <property type="project" value="TreeGrafter"/>
</dbReference>
<dbReference type="PROSITE" id="PS50216">
    <property type="entry name" value="DHHC"/>
    <property type="match status" value="1"/>
</dbReference>
<evidence type="ECO:0000256" key="7">
    <source>
        <dbReference type="ARBA" id="ARBA00023139"/>
    </source>
</evidence>
<dbReference type="Pfam" id="PF01529">
    <property type="entry name" value="DHHC"/>
    <property type="match status" value="1"/>
</dbReference>
<evidence type="ECO:0000313" key="14">
    <source>
        <dbReference type="EMBL" id="KAK9808205.1"/>
    </source>
</evidence>
<feature type="compositionally biased region" description="Polar residues" evidence="12">
    <location>
        <begin position="1"/>
        <end position="25"/>
    </location>
</feature>
<evidence type="ECO:0000256" key="8">
    <source>
        <dbReference type="ARBA" id="ARBA00023288"/>
    </source>
</evidence>
<evidence type="ECO:0000256" key="10">
    <source>
        <dbReference type="ARBA" id="ARBA00048048"/>
    </source>
</evidence>
<dbReference type="GO" id="GO:0006612">
    <property type="term" value="P:protein targeting to membrane"/>
    <property type="evidence" value="ECO:0007669"/>
    <property type="project" value="TreeGrafter"/>
</dbReference>
<keyword evidence="4 11" id="KW-0812">Transmembrane</keyword>
<evidence type="ECO:0000256" key="5">
    <source>
        <dbReference type="ARBA" id="ARBA00022989"/>
    </source>
</evidence>
<evidence type="ECO:0000256" key="2">
    <source>
        <dbReference type="ARBA" id="ARBA00008574"/>
    </source>
</evidence>
<comment type="similarity">
    <text evidence="2 11">Belongs to the DHHC palmitoyltransferase family.</text>
</comment>
<keyword evidence="5 11" id="KW-1133">Transmembrane helix</keyword>
<protein>
    <recommendedName>
        <fullName evidence="11">S-acyltransferase</fullName>
        <ecNumber evidence="11">2.3.1.225</ecNumber>
    </recommendedName>
    <alternativeName>
        <fullName evidence="11">Palmitoyltransferase</fullName>
    </alternativeName>
</protein>
<sequence>MELPASQHQDGSQATFRGSQPSGQSPAAEATVPDPRMGQVGGLLGEVVGNQMLSQMMSAAYNPTQFREFLGKPEFKAAMAEMGARWQAQPLQEKQAQLAALRSTAVNQLSSSQQEEGPARFDYSELRPVGGCAHGSGRPDPSWYYEQVEPSDWKPPAPDTCVELYRKAYCSEADAAFPILWMASLAALGYAEALPLWGLILAAALLFAAGLRLFILQGAGIRAKALPGTRLMCTLVLCIELLTIGVFAWRMVPLLVDCSIQACLCLGAACTAVVLQLRCARSDPGYVPLPPKEVTRVSGALKAPEGTIQPAGGDVEAGHQATGPHMGMCEPCDRLRPLRSKHCHFCKRCTERFDHHCPVVHNCIGAGNQRLFVAYLVTLFTSQLLFLYLAALYFARALGPAHAVASNVIPGTWFTIMRAAGQMPGLSMLYLAHWPLATGNLFLIGRAALCISGNLTENARRSLSPVSHFFARLDEFKVRLQQHRVQRRHKKEEAFLQRFG</sequence>
<dbReference type="InterPro" id="IPR039859">
    <property type="entry name" value="PFA4/ZDH16/20/ERF2-like"/>
</dbReference>
<evidence type="ECO:0000256" key="9">
    <source>
        <dbReference type="ARBA" id="ARBA00023315"/>
    </source>
</evidence>
<comment type="domain">
    <text evidence="11">The DHHC domain is required for palmitoyltransferase activity.</text>
</comment>
<dbReference type="Proteomes" id="UP001465755">
    <property type="component" value="Unassembled WGS sequence"/>
</dbReference>
<accession>A0AAW1PIG5</accession>
<dbReference type="GO" id="GO:0019706">
    <property type="term" value="F:protein-cysteine S-palmitoyltransferase activity"/>
    <property type="evidence" value="ECO:0007669"/>
    <property type="project" value="UniProtKB-EC"/>
</dbReference>
<dbReference type="AlphaFoldDB" id="A0AAW1PIG5"/>
<evidence type="ECO:0000256" key="1">
    <source>
        <dbReference type="ARBA" id="ARBA00004127"/>
    </source>
</evidence>
<dbReference type="PANTHER" id="PTHR22883:SF43">
    <property type="entry name" value="PALMITOYLTRANSFERASE APP"/>
    <property type="match status" value="1"/>
</dbReference>
<evidence type="ECO:0000313" key="15">
    <source>
        <dbReference type="Proteomes" id="UP001465755"/>
    </source>
</evidence>
<dbReference type="EMBL" id="JALJOQ010000026">
    <property type="protein sequence ID" value="KAK9808205.1"/>
    <property type="molecule type" value="Genomic_DNA"/>
</dbReference>
<keyword evidence="6 11" id="KW-0472">Membrane</keyword>
<feature type="transmembrane region" description="Helical" evidence="11">
    <location>
        <begin position="197"/>
        <end position="216"/>
    </location>
</feature>
<evidence type="ECO:0000256" key="4">
    <source>
        <dbReference type="ARBA" id="ARBA00022692"/>
    </source>
</evidence>
<evidence type="ECO:0000256" key="11">
    <source>
        <dbReference type="RuleBase" id="RU079119"/>
    </source>
</evidence>
<feature type="transmembrane region" description="Helical" evidence="11">
    <location>
        <begin position="228"/>
        <end position="248"/>
    </location>
</feature>
<dbReference type="InterPro" id="IPR001594">
    <property type="entry name" value="Palmitoyltrfase_DHHC"/>
</dbReference>
<evidence type="ECO:0000256" key="6">
    <source>
        <dbReference type="ARBA" id="ARBA00023136"/>
    </source>
</evidence>
<feature type="transmembrane region" description="Helical" evidence="11">
    <location>
        <begin position="372"/>
        <end position="395"/>
    </location>
</feature>
<dbReference type="PANTHER" id="PTHR22883">
    <property type="entry name" value="ZINC FINGER DHHC DOMAIN CONTAINING PROTEIN"/>
    <property type="match status" value="1"/>
</dbReference>
<comment type="catalytic activity">
    <reaction evidence="10 11">
        <text>L-cysteinyl-[protein] + hexadecanoyl-CoA = S-hexadecanoyl-L-cysteinyl-[protein] + CoA</text>
        <dbReference type="Rhea" id="RHEA:36683"/>
        <dbReference type="Rhea" id="RHEA-COMP:10131"/>
        <dbReference type="Rhea" id="RHEA-COMP:11032"/>
        <dbReference type="ChEBI" id="CHEBI:29950"/>
        <dbReference type="ChEBI" id="CHEBI:57287"/>
        <dbReference type="ChEBI" id="CHEBI:57379"/>
        <dbReference type="ChEBI" id="CHEBI:74151"/>
        <dbReference type="EC" id="2.3.1.225"/>
    </reaction>
</comment>
<keyword evidence="7" id="KW-0564">Palmitate</keyword>
<organism evidence="14 15">
    <name type="scientific">Symbiochloris irregularis</name>
    <dbReference type="NCBI Taxonomy" id="706552"/>
    <lineage>
        <taxon>Eukaryota</taxon>
        <taxon>Viridiplantae</taxon>
        <taxon>Chlorophyta</taxon>
        <taxon>core chlorophytes</taxon>
        <taxon>Trebouxiophyceae</taxon>
        <taxon>Trebouxiales</taxon>
        <taxon>Trebouxiaceae</taxon>
        <taxon>Symbiochloris</taxon>
    </lineage>
</organism>
<keyword evidence="3 11" id="KW-0808">Transferase</keyword>
<evidence type="ECO:0000259" key="13">
    <source>
        <dbReference type="Pfam" id="PF01529"/>
    </source>
</evidence>
<keyword evidence="9 11" id="KW-0012">Acyltransferase</keyword>
<dbReference type="EC" id="2.3.1.225" evidence="11"/>
<gene>
    <name evidence="14" type="ORF">WJX73_008423</name>
</gene>
<evidence type="ECO:0000256" key="3">
    <source>
        <dbReference type="ARBA" id="ARBA00022679"/>
    </source>
</evidence>
<dbReference type="GO" id="GO:0005783">
    <property type="term" value="C:endoplasmic reticulum"/>
    <property type="evidence" value="ECO:0007669"/>
    <property type="project" value="TreeGrafter"/>
</dbReference>
<name>A0AAW1PIG5_9CHLO</name>